<dbReference type="Proteomes" id="UP000035009">
    <property type="component" value="Unassembled WGS sequence"/>
</dbReference>
<evidence type="ECO:0000313" key="3">
    <source>
        <dbReference type="EMBL" id="GAC80419.1"/>
    </source>
</evidence>
<dbReference type="InterPro" id="IPR046253">
    <property type="entry name" value="DUF6286"/>
</dbReference>
<keyword evidence="1" id="KW-0812">Transmembrane</keyword>
<evidence type="ECO:0000313" key="4">
    <source>
        <dbReference type="Proteomes" id="UP000035009"/>
    </source>
</evidence>
<keyword evidence="4" id="KW-1185">Reference proteome</keyword>
<feature type="transmembrane region" description="Helical" evidence="1">
    <location>
        <begin position="26"/>
        <end position="48"/>
    </location>
</feature>
<reference evidence="3 4" key="1">
    <citation type="submission" date="2013-02" db="EMBL/GenBank/DDBJ databases">
        <title>Whole genome shotgun sequence of Gordonia malaquae NBRC 108250.</title>
        <authorList>
            <person name="Yoshida I."/>
            <person name="Hosoyama A."/>
            <person name="Tsuchikane K."/>
            <person name="Ando Y."/>
            <person name="Baba S."/>
            <person name="Ohji S."/>
            <person name="Hamada M."/>
            <person name="Tamura T."/>
            <person name="Yamazoe A."/>
            <person name="Yamazaki S."/>
            <person name="Fujita N."/>
        </authorList>
    </citation>
    <scope>NUCLEOTIDE SEQUENCE [LARGE SCALE GENOMIC DNA]</scope>
    <source>
        <strain evidence="3 4">NBRC 108250</strain>
    </source>
</reference>
<dbReference type="EMBL" id="BAOP01000017">
    <property type="protein sequence ID" value="GAC80419.1"/>
    <property type="molecule type" value="Genomic_DNA"/>
</dbReference>
<dbReference type="Pfam" id="PF19803">
    <property type="entry name" value="DUF6286"/>
    <property type="match status" value="1"/>
</dbReference>
<feature type="transmembrane region" description="Helical" evidence="1">
    <location>
        <begin position="79"/>
        <end position="99"/>
    </location>
</feature>
<proteinExistence type="predicted"/>
<evidence type="ECO:0000259" key="2">
    <source>
        <dbReference type="Pfam" id="PF19803"/>
    </source>
</evidence>
<dbReference type="OrthoDB" id="5197468at2"/>
<keyword evidence="1" id="KW-0472">Membrane</keyword>
<feature type="domain" description="DUF6286" evidence="2">
    <location>
        <begin position="89"/>
        <end position="183"/>
    </location>
</feature>
<name>M3VFW1_GORML</name>
<dbReference type="AlphaFoldDB" id="M3VFW1"/>
<sequence>MTRTRTADPSGSADISDRRVFRPSGLPGAAVFGAVLGAALLVLCGVAIRDLVVTAGWAQGPPWLGDLAERSSDASWESWAWPTVIALVVVGVVLLVLAAKPRKPTHLRLAGHDVMWTRRIDVARRCSAAADDVAGVDHATTVVTRRRVKSTVHCRDDVDRSAVEAAVEGVVAELESSPRVKVRFVHSRGGRR</sequence>
<gene>
    <name evidence="3" type="ORF">GM1_017_00780</name>
</gene>
<evidence type="ECO:0000256" key="1">
    <source>
        <dbReference type="SAM" id="Phobius"/>
    </source>
</evidence>
<dbReference type="RefSeq" id="WP_008379425.1">
    <property type="nucleotide sequence ID" value="NZ_BAOP01000017.1"/>
</dbReference>
<organism evidence="3 4">
    <name type="scientific">Gordonia malaquae NBRC 108250</name>
    <dbReference type="NCBI Taxonomy" id="1223542"/>
    <lineage>
        <taxon>Bacteria</taxon>
        <taxon>Bacillati</taxon>
        <taxon>Actinomycetota</taxon>
        <taxon>Actinomycetes</taxon>
        <taxon>Mycobacteriales</taxon>
        <taxon>Gordoniaceae</taxon>
        <taxon>Gordonia</taxon>
    </lineage>
</organism>
<accession>M3VFW1</accession>
<comment type="caution">
    <text evidence="3">The sequence shown here is derived from an EMBL/GenBank/DDBJ whole genome shotgun (WGS) entry which is preliminary data.</text>
</comment>
<dbReference type="STRING" id="410332.SAMN04488550_0220"/>
<dbReference type="eggNOG" id="COG1302">
    <property type="taxonomic scope" value="Bacteria"/>
</dbReference>
<keyword evidence="1" id="KW-1133">Transmembrane helix</keyword>
<protein>
    <recommendedName>
        <fullName evidence="2">DUF6286 domain-containing protein</fullName>
    </recommendedName>
</protein>